<dbReference type="InterPro" id="IPR019651">
    <property type="entry name" value="Glutamate_DH_NAD-spec"/>
</dbReference>
<name>A0A4S8IVE8_MUSBA</name>
<dbReference type="Pfam" id="PF10712">
    <property type="entry name" value="NAD-GH"/>
    <property type="match status" value="1"/>
</dbReference>
<dbReference type="Proteomes" id="UP000317650">
    <property type="component" value="Chromosome 10"/>
</dbReference>
<gene>
    <name evidence="2" type="ORF">C4D60_Mb10t07840</name>
</gene>
<sequence>MANGIRGQRRILDHVDLLDRRSCAAGAGSGAALGTTLVHASFTTLVHLSDDGVAEALELLHLVLELIGFRQLVVVQPLDRLIDRVLYLLLVTRRKLGADLVVPDGVPHVVGVVLQGVLRFHLFLVLLVLRLPPLVVGDGDLVLVPGGLVLRRHVQDPIGVDIEADVDLRHAAGGGRDAGELEFAEQVVVPGPRPLALVDLDQDSRLVVGVGREDLLFLGGDGRVPRNQDGHHAASGLQPEGERSDVQQQQILHLLVALSAQDRGLHRRTAGDSLVGVDALAKLLPIEEVLQQLLHLGNPGRTPDEDDVMDAALVHLGVPQALLHWLHALPEQVHVELLEPRARDAGVEVDPLV</sequence>
<feature type="compositionally biased region" description="Basic and acidic residues" evidence="1">
    <location>
        <begin position="223"/>
        <end position="232"/>
    </location>
</feature>
<evidence type="ECO:0000313" key="2">
    <source>
        <dbReference type="EMBL" id="THU52808.1"/>
    </source>
</evidence>
<reference evidence="2 3" key="1">
    <citation type="journal article" date="2019" name="Nat. Plants">
        <title>Genome sequencing of Musa balbisiana reveals subgenome evolution and function divergence in polyploid bananas.</title>
        <authorList>
            <person name="Yao X."/>
        </authorList>
    </citation>
    <scope>NUCLEOTIDE SEQUENCE [LARGE SCALE GENOMIC DNA]</scope>
    <source>
        <strain evidence="3">cv. DH-PKW</strain>
        <tissue evidence="2">Leaves</tissue>
    </source>
</reference>
<protein>
    <submittedName>
        <fullName evidence="2">Uncharacterized protein</fullName>
    </submittedName>
</protein>
<organism evidence="2 3">
    <name type="scientific">Musa balbisiana</name>
    <name type="common">Banana</name>
    <dbReference type="NCBI Taxonomy" id="52838"/>
    <lineage>
        <taxon>Eukaryota</taxon>
        <taxon>Viridiplantae</taxon>
        <taxon>Streptophyta</taxon>
        <taxon>Embryophyta</taxon>
        <taxon>Tracheophyta</taxon>
        <taxon>Spermatophyta</taxon>
        <taxon>Magnoliopsida</taxon>
        <taxon>Liliopsida</taxon>
        <taxon>Zingiberales</taxon>
        <taxon>Musaceae</taxon>
        <taxon>Musa</taxon>
    </lineage>
</organism>
<dbReference type="EMBL" id="PYDT01000008">
    <property type="protein sequence ID" value="THU52808.1"/>
    <property type="molecule type" value="Genomic_DNA"/>
</dbReference>
<evidence type="ECO:0000256" key="1">
    <source>
        <dbReference type="SAM" id="MobiDB-lite"/>
    </source>
</evidence>
<dbReference type="STRING" id="52838.A0A4S8IVE8"/>
<proteinExistence type="predicted"/>
<evidence type="ECO:0000313" key="3">
    <source>
        <dbReference type="Proteomes" id="UP000317650"/>
    </source>
</evidence>
<accession>A0A4S8IVE8</accession>
<dbReference type="AlphaFoldDB" id="A0A4S8IVE8"/>
<feature type="region of interest" description="Disordered" evidence="1">
    <location>
        <begin position="221"/>
        <end position="243"/>
    </location>
</feature>
<keyword evidence="3" id="KW-1185">Reference proteome</keyword>
<comment type="caution">
    <text evidence="2">The sequence shown here is derived from an EMBL/GenBank/DDBJ whole genome shotgun (WGS) entry which is preliminary data.</text>
</comment>